<keyword evidence="5" id="KW-1185">Reference proteome</keyword>
<dbReference type="SMART" id="SM00448">
    <property type="entry name" value="REC"/>
    <property type="match status" value="1"/>
</dbReference>
<dbReference type="AlphaFoldDB" id="A3K0U5"/>
<organism evidence="4 5">
    <name type="scientific">Sagittula stellata (strain ATCC 700073 / DSM 11524 / E-37)</name>
    <dbReference type="NCBI Taxonomy" id="388399"/>
    <lineage>
        <taxon>Bacteria</taxon>
        <taxon>Pseudomonadati</taxon>
        <taxon>Pseudomonadota</taxon>
        <taxon>Alphaproteobacteria</taxon>
        <taxon>Rhodobacterales</taxon>
        <taxon>Roseobacteraceae</taxon>
        <taxon>Sagittula</taxon>
    </lineage>
</organism>
<dbReference type="Proteomes" id="UP000005713">
    <property type="component" value="Unassembled WGS sequence"/>
</dbReference>
<name>A3K0U5_SAGS3</name>
<dbReference type="PANTHER" id="PTHR44591:SF25">
    <property type="entry name" value="CHEMOTAXIS TWO-COMPONENT RESPONSE REGULATOR"/>
    <property type="match status" value="1"/>
</dbReference>
<feature type="modified residue" description="4-aspartylphosphate" evidence="2">
    <location>
        <position position="47"/>
    </location>
</feature>
<dbReference type="PANTHER" id="PTHR44591">
    <property type="entry name" value="STRESS RESPONSE REGULATOR PROTEIN 1"/>
    <property type="match status" value="1"/>
</dbReference>
<reference evidence="4 5" key="1">
    <citation type="submission" date="2006-06" db="EMBL/GenBank/DDBJ databases">
        <authorList>
            <person name="Moran M.A."/>
            <person name="Ferriera S."/>
            <person name="Johnson J."/>
            <person name="Kravitz S."/>
            <person name="Beeson K."/>
            <person name="Sutton G."/>
            <person name="Rogers Y.-H."/>
            <person name="Friedman R."/>
            <person name="Frazier M."/>
            <person name="Venter J.C."/>
        </authorList>
    </citation>
    <scope>NUCLEOTIDE SEQUENCE [LARGE SCALE GENOMIC DNA]</scope>
    <source>
        <strain evidence="4 5">E-37</strain>
    </source>
</reference>
<feature type="domain" description="Response regulatory" evidence="3">
    <location>
        <begin position="1"/>
        <end position="112"/>
    </location>
</feature>
<evidence type="ECO:0000256" key="1">
    <source>
        <dbReference type="ARBA" id="ARBA00022553"/>
    </source>
</evidence>
<proteinExistence type="predicted"/>
<sequence length="125" mass="13816">MDDFPEDREQIADLAQSIGIETVLEAERSESALEEIRKGTVDCVMVDHRLDGEDGLDLVDEIHKHWPRLPIIVLSGQGNEKVAAAALRGGALRYMPKRGMDAGALRSAIDNAMRWARHFAARPSP</sequence>
<comment type="caution">
    <text evidence="4">The sequence shown here is derived from an EMBL/GenBank/DDBJ whole genome shotgun (WGS) entry which is preliminary data.</text>
</comment>
<dbReference type="InterPro" id="IPR050595">
    <property type="entry name" value="Bact_response_regulator"/>
</dbReference>
<dbReference type="eggNOG" id="COG3706">
    <property type="taxonomic scope" value="Bacteria"/>
</dbReference>
<evidence type="ECO:0000313" key="5">
    <source>
        <dbReference type="Proteomes" id="UP000005713"/>
    </source>
</evidence>
<dbReference type="GO" id="GO:0000160">
    <property type="term" value="P:phosphorelay signal transduction system"/>
    <property type="evidence" value="ECO:0007669"/>
    <property type="project" value="InterPro"/>
</dbReference>
<gene>
    <name evidence="4" type="ORF">SSE37_24249</name>
</gene>
<dbReference type="Gene3D" id="3.40.50.2300">
    <property type="match status" value="1"/>
</dbReference>
<evidence type="ECO:0000313" key="4">
    <source>
        <dbReference type="EMBL" id="EBA09410.1"/>
    </source>
</evidence>
<dbReference type="CDD" id="cd00156">
    <property type="entry name" value="REC"/>
    <property type="match status" value="1"/>
</dbReference>
<dbReference type="SUPFAM" id="SSF52172">
    <property type="entry name" value="CheY-like"/>
    <property type="match status" value="1"/>
</dbReference>
<dbReference type="PROSITE" id="PS50110">
    <property type="entry name" value="RESPONSE_REGULATORY"/>
    <property type="match status" value="1"/>
</dbReference>
<dbReference type="InterPro" id="IPR011006">
    <property type="entry name" value="CheY-like_superfamily"/>
</dbReference>
<protein>
    <recommendedName>
        <fullName evidence="3">Response regulatory domain-containing protein</fullName>
    </recommendedName>
</protein>
<keyword evidence="1 2" id="KW-0597">Phosphoprotein</keyword>
<dbReference type="InterPro" id="IPR001789">
    <property type="entry name" value="Sig_transdc_resp-reg_receiver"/>
</dbReference>
<dbReference type="EMBL" id="AAYA01000003">
    <property type="protein sequence ID" value="EBA09410.1"/>
    <property type="molecule type" value="Genomic_DNA"/>
</dbReference>
<accession>A3K0U5</accession>
<dbReference type="Pfam" id="PF00072">
    <property type="entry name" value="Response_reg"/>
    <property type="match status" value="1"/>
</dbReference>
<evidence type="ECO:0000256" key="2">
    <source>
        <dbReference type="PROSITE-ProRule" id="PRU00169"/>
    </source>
</evidence>
<evidence type="ECO:0000259" key="3">
    <source>
        <dbReference type="PROSITE" id="PS50110"/>
    </source>
</evidence>